<evidence type="ECO:0000256" key="4">
    <source>
        <dbReference type="ARBA" id="ARBA00030169"/>
    </source>
</evidence>
<dbReference type="CDD" id="cd16841">
    <property type="entry name" value="RraA_family"/>
    <property type="match status" value="1"/>
</dbReference>
<dbReference type="PANTHER" id="PTHR33254:SF4">
    <property type="entry name" value="4-HYDROXY-4-METHYL-2-OXOGLUTARATE ALDOLASE 3-RELATED"/>
    <property type="match status" value="1"/>
</dbReference>
<dbReference type="NCBIfam" id="NF004850">
    <property type="entry name" value="PRK06201.1"/>
    <property type="match status" value="1"/>
</dbReference>
<keyword evidence="5" id="KW-0460">Magnesium</keyword>
<evidence type="ECO:0000256" key="1">
    <source>
        <dbReference type="ARBA" id="ARBA00001968"/>
    </source>
</evidence>
<dbReference type="AlphaFoldDB" id="A0A6P1B834"/>
<dbReference type="PANTHER" id="PTHR33254">
    <property type="entry name" value="4-HYDROXY-4-METHYL-2-OXOGLUTARATE ALDOLASE 3-RELATED"/>
    <property type="match status" value="1"/>
</dbReference>
<organism evidence="6 7">
    <name type="scientific">Bradyrhizobium uaiense</name>
    <dbReference type="NCBI Taxonomy" id="2594946"/>
    <lineage>
        <taxon>Bacteria</taxon>
        <taxon>Pseudomonadati</taxon>
        <taxon>Pseudomonadota</taxon>
        <taxon>Alphaproteobacteria</taxon>
        <taxon>Hyphomicrobiales</taxon>
        <taxon>Nitrobacteraceae</taxon>
        <taxon>Bradyrhizobium</taxon>
    </lineage>
</organism>
<dbReference type="Proteomes" id="UP000468531">
    <property type="component" value="Unassembled WGS sequence"/>
</dbReference>
<comment type="cofactor">
    <cofactor evidence="5">
        <name>Mg(2+)</name>
        <dbReference type="ChEBI" id="CHEBI:18420"/>
    </cofactor>
</comment>
<name>A0A6P1B834_9BRAD</name>
<dbReference type="InterPro" id="IPR005493">
    <property type="entry name" value="RraA/RraA-like"/>
</dbReference>
<dbReference type="RefSeq" id="WP_163150278.1">
    <property type="nucleotide sequence ID" value="NZ_VKHP01000005.1"/>
</dbReference>
<dbReference type="EMBL" id="VKHP01000005">
    <property type="protein sequence ID" value="NEU94717.1"/>
    <property type="molecule type" value="Genomic_DNA"/>
</dbReference>
<evidence type="ECO:0000313" key="7">
    <source>
        <dbReference type="Proteomes" id="UP000468531"/>
    </source>
</evidence>
<accession>A0A6P1B834</accession>
<dbReference type="GO" id="GO:0046872">
    <property type="term" value="F:metal ion binding"/>
    <property type="evidence" value="ECO:0007669"/>
    <property type="project" value="UniProtKB-KW"/>
</dbReference>
<sequence length="225" mass="23899">MSAGFRILKRHRKVDAGTVERFARLPVANVSDSMSRMTGGGARLRPMHRAGGLAGPALTVKAPPGDNLMVHKAIALAEVGDIIVVDAGGDLTNAITGEMMLMQMIKRGVAGLIINGAIRDAGYIRSQDFPVFAAGITHRGPYKNGPGEINVSIAIDGMVIEPGDLVIGDDDGLLCVPFDQTDAVFKAAIAKFEAEQKQIANIQAGMHDPSWVDKQLRDLKCEGLD</sequence>
<evidence type="ECO:0000256" key="3">
    <source>
        <dbReference type="ARBA" id="ARBA00029596"/>
    </source>
</evidence>
<feature type="binding site" evidence="5">
    <location>
        <begin position="97"/>
        <end position="100"/>
    </location>
    <ligand>
        <name>substrate</name>
    </ligand>
</feature>
<evidence type="ECO:0000256" key="2">
    <source>
        <dbReference type="ARBA" id="ARBA00016549"/>
    </source>
</evidence>
<keyword evidence="7" id="KW-1185">Reference proteome</keyword>
<evidence type="ECO:0000256" key="5">
    <source>
        <dbReference type="PIRSR" id="PIRSR605493-1"/>
    </source>
</evidence>
<dbReference type="InterPro" id="IPR036704">
    <property type="entry name" value="RraA/RraA-like_sf"/>
</dbReference>
<dbReference type="Pfam" id="PF03737">
    <property type="entry name" value="RraA-like"/>
    <property type="match status" value="1"/>
</dbReference>
<reference evidence="6 7" key="1">
    <citation type="journal article" date="2020" name="Arch. Microbiol.">
        <title>Bradyrhizobium uaiense sp. nov., a new highly efficient cowpea symbiont.</title>
        <authorList>
            <person name="Cabral Michel D."/>
            <person name="Azarias Guimaraes A."/>
            <person name="Martins da Costa E."/>
            <person name="Soares de Carvalho T."/>
            <person name="Balsanelli E."/>
            <person name="Willems A."/>
            <person name="Maltempi de Souza E."/>
            <person name="de Souza Moreira F.M."/>
        </authorList>
    </citation>
    <scope>NUCLEOTIDE SEQUENCE [LARGE SCALE GENOMIC DNA]</scope>
    <source>
        <strain evidence="6 7">UFLA 03-164</strain>
    </source>
</reference>
<keyword evidence="5" id="KW-0479">Metal-binding</keyword>
<comment type="cofactor">
    <cofactor evidence="1">
        <name>a divalent metal cation</name>
        <dbReference type="ChEBI" id="CHEBI:60240"/>
    </cofactor>
</comment>
<dbReference type="SUPFAM" id="SSF89562">
    <property type="entry name" value="RraA-like"/>
    <property type="match status" value="1"/>
</dbReference>
<evidence type="ECO:0000313" key="6">
    <source>
        <dbReference type="EMBL" id="NEU94717.1"/>
    </source>
</evidence>
<protein>
    <recommendedName>
        <fullName evidence="2">Putative 4-hydroxy-4-methyl-2-oxoglutarate aldolase</fullName>
    </recommendedName>
    <alternativeName>
        <fullName evidence="3">Regulator of ribonuclease activity homolog</fullName>
    </alternativeName>
    <alternativeName>
        <fullName evidence="4">RraA-like protein</fullName>
    </alternativeName>
</protein>
<dbReference type="Gene3D" id="3.50.30.40">
    <property type="entry name" value="Ribonuclease E inhibitor RraA/RraA-like"/>
    <property type="match status" value="1"/>
</dbReference>
<feature type="binding site" evidence="5">
    <location>
        <position position="119"/>
    </location>
    <ligand>
        <name>substrate</name>
    </ligand>
</feature>
<gene>
    <name evidence="6" type="ORF">FNJ47_02445</name>
</gene>
<proteinExistence type="predicted"/>
<feature type="binding site" evidence="5">
    <location>
        <position position="120"/>
    </location>
    <ligand>
        <name>Mg(2+)</name>
        <dbReference type="ChEBI" id="CHEBI:18420"/>
    </ligand>
</feature>
<comment type="caution">
    <text evidence="6">The sequence shown here is derived from an EMBL/GenBank/DDBJ whole genome shotgun (WGS) entry which is preliminary data.</text>
</comment>